<organism evidence="1 2">
    <name type="scientific">Amycolatopsis taiwanensis</name>
    <dbReference type="NCBI Taxonomy" id="342230"/>
    <lineage>
        <taxon>Bacteria</taxon>
        <taxon>Bacillati</taxon>
        <taxon>Actinomycetota</taxon>
        <taxon>Actinomycetes</taxon>
        <taxon>Pseudonocardiales</taxon>
        <taxon>Pseudonocardiaceae</taxon>
        <taxon>Amycolatopsis</taxon>
    </lineage>
</organism>
<keyword evidence="2" id="KW-1185">Reference proteome</keyword>
<sequence length="106" mass="11272">MYVHLPTLDKVKKNLESNAANVTDQAVAMKRFDTEDATAVGGRYGGAVVFGSADSDTRALGAKYNDMLHILSLVGTVFGQSIADAAESLGKAREHYHRTDTALAGE</sequence>
<evidence type="ECO:0000313" key="2">
    <source>
        <dbReference type="Proteomes" id="UP001165136"/>
    </source>
</evidence>
<comment type="caution">
    <text evidence="1">The sequence shown here is derived from an EMBL/GenBank/DDBJ whole genome shotgun (WGS) entry which is preliminary data.</text>
</comment>
<reference evidence="1" key="1">
    <citation type="submission" date="2023-03" db="EMBL/GenBank/DDBJ databases">
        <title>Amycolatopsis taiwanensis NBRC 103393.</title>
        <authorList>
            <person name="Ichikawa N."/>
            <person name="Sato H."/>
            <person name="Tonouchi N."/>
        </authorList>
    </citation>
    <scope>NUCLEOTIDE SEQUENCE</scope>
    <source>
        <strain evidence="1">NBRC 103393</strain>
    </source>
</reference>
<dbReference type="AlphaFoldDB" id="A0A9W6R8Y3"/>
<name>A0A9W6R8Y3_9PSEU</name>
<gene>
    <name evidence="1" type="ORF">Atai01_62290</name>
</gene>
<proteinExistence type="predicted"/>
<dbReference type="EMBL" id="BSTI01000017">
    <property type="protein sequence ID" value="GLY69610.1"/>
    <property type="molecule type" value="Genomic_DNA"/>
</dbReference>
<evidence type="ECO:0000313" key="1">
    <source>
        <dbReference type="EMBL" id="GLY69610.1"/>
    </source>
</evidence>
<accession>A0A9W6R8Y3</accession>
<protein>
    <submittedName>
        <fullName evidence="1">Uncharacterized protein</fullName>
    </submittedName>
</protein>
<dbReference type="Proteomes" id="UP001165136">
    <property type="component" value="Unassembled WGS sequence"/>
</dbReference>